<dbReference type="NCBIfam" id="TIGR00796">
    <property type="entry name" value="livcs"/>
    <property type="match status" value="1"/>
</dbReference>
<feature type="transmembrane region" description="Helical" evidence="9">
    <location>
        <begin position="370"/>
        <end position="390"/>
    </location>
</feature>
<comment type="function">
    <text evidence="9">Component of the transport system for branched-chain amino acids.</text>
</comment>
<accession>A0A4P9CD97</accession>
<keyword evidence="6 9" id="KW-0029">Amino-acid transport</keyword>
<feature type="transmembrane region" description="Helical" evidence="9">
    <location>
        <begin position="119"/>
        <end position="140"/>
    </location>
</feature>
<feature type="transmembrane region" description="Helical" evidence="9">
    <location>
        <begin position="276"/>
        <end position="308"/>
    </location>
</feature>
<feature type="transmembrane region" description="Helical" evidence="9">
    <location>
        <begin position="12"/>
        <end position="33"/>
    </location>
</feature>
<feature type="transmembrane region" description="Helical" evidence="9">
    <location>
        <begin position="152"/>
        <end position="172"/>
    </location>
</feature>
<dbReference type="AlphaFoldDB" id="A0A4P9CD97"/>
<dbReference type="GO" id="GO:0015820">
    <property type="term" value="P:L-leucine transport"/>
    <property type="evidence" value="ECO:0007669"/>
    <property type="project" value="TreeGrafter"/>
</dbReference>
<keyword evidence="11" id="KW-1185">Reference proteome</keyword>
<evidence type="ECO:0000256" key="3">
    <source>
        <dbReference type="ARBA" id="ARBA00022448"/>
    </source>
</evidence>
<keyword evidence="8 9" id="KW-0472">Membrane</keyword>
<keyword evidence="4" id="KW-1003">Cell membrane</keyword>
<evidence type="ECO:0000256" key="6">
    <source>
        <dbReference type="ARBA" id="ARBA00022970"/>
    </source>
</evidence>
<dbReference type="Pfam" id="PF05525">
    <property type="entry name" value="Branch_AA_trans"/>
    <property type="match status" value="1"/>
</dbReference>
<dbReference type="GO" id="GO:0015190">
    <property type="term" value="F:L-leucine transmembrane transporter activity"/>
    <property type="evidence" value="ECO:0007669"/>
    <property type="project" value="TreeGrafter"/>
</dbReference>
<evidence type="ECO:0000313" key="11">
    <source>
        <dbReference type="Proteomes" id="UP000218387"/>
    </source>
</evidence>
<sequence>MMQRLSRKNTFLIGITLFSMFFGAGNLIFPPFLGEQAGSLAWLAFAGFAISAIGLPILGVAAVAKSGGLSALAGRVHPVFAAVFTFLIYLSIGPCLAIPRTASTSFEMAVLPFLPEGSGGSLILFLYSIVFFAVALLLALKPDKLTDRLGKKLTPCLLALIFIIFAACVLFPPGSYGAATGSYASNSFVQGFLDGYQTMDTIAALNFGIIIALNIRAFGIGEDRLVVRETIKAGWIAGGLLLAVYAALTHVGALSGGSFGATANGAQTLTQIVMHLFGPAGLIILALIFLIACLNTCVGLISCCSEYFSGLFPRFSYKKWAVFFAFISMVISNAGLNKILEVSIPVLNCLYPVAIVLILLAFLQKWVGGFSWVYPTAILFTGVVSIIYALDLKSLVIPWLTSLTSKIPLYSLGLGWLIPAAIGIALGILLSLVFKKKSPQDNG</sequence>
<feature type="transmembrane region" description="Helical" evidence="9">
    <location>
        <begin position="233"/>
        <end position="256"/>
    </location>
</feature>
<dbReference type="InterPro" id="IPR004685">
    <property type="entry name" value="Brnchd-chn_aa_trnsp_Livcs"/>
</dbReference>
<feature type="transmembrane region" description="Helical" evidence="9">
    <location>
        <begin position="202"/>
        <end position="221"/>
    </location>
</feature>
<dbReference type="Proteomes" id="UP000218387">
    <property type="component" value="Chromosome"/>
</dbReference>
<feature type="transmembrane region" description="Helical" evidence="9">
    <location>
        <begin position="76"/>
        <end position="99"/>
    </location>
</feature>
<feature type="transmembrane region" description="Helical" evidence="9">
    <location>
        <begin position="342"/>
        <end position="363"/>
    </location>
</feature>
<evidence type="ECO:0000256" key="2">
    <source>
        <dbReference type="ARBA" id="ARBA00008540"/>
    </source>
</evidence>
<dbReference type="PANTHER" id="PTHR30588">
    <property type="entry name" value="BRANCHED-CHAIN AMINO ACID TRANSPORT SYSTEM 2 CARRIER PROTEIN"/>
    <property type="match status" value="1"/>
</dbReference>
<dbReference type="KEGG" id="emt:CPZ25_012810"/>
<evidence type="ECO:0000256" key="4">
    <source>
        <dbReference type="ARBA" id="ARBA00022475"/>
    </source>
</evidence>
<evidence type="ECO:0000256" key="8">
    <source>
        <dbReference type="ARBA" id="ARBA00023136"/>
    </source>
</evidence>
<name>A0A4P9CD97_EUBML</name>
<evidence type="ECO:0000313" key="10">
    <source>
        <dbReference type="EMBL" id="QCT73658.1"/>
    </source>
</evidence>
<feature type="transmembrane region" description="Helical" evidence="9">
    <location>
        <begin position="39"/>
        <end position="64"/>
    </location>
</feature>
<proteinExistence type="inferred from homology"/>
<feature type="transmembrane region" description="Helical" evidence="9">
    <location>
        <begin position="320"/>
        <end position="336"/>
    </location>
</feature>
<organism evidence="10 11">
    <name type="scientific">Eubacterium maltosivorans</name>
    <dbReference type="NCBI Taxonomy" id="2041044"/>
    <lineage>
        <taxon>Bacteria</taxon>
        <taxon>Bacillati</taxon>
        <taxon>Bacillota</taxon>
        <taxon>Clostridia</taxon>
        <taxon>Eubacteriales</taxon>
        <taxon>Eubacteriaceae</taxon>
        <taxon>Eubacterium</taxon>
    </lineage>
</organism>
<feature type="transmembrane region" description="Helical" evidence="9">
    <location>
        <begin position="410"/>
        <end position="434"/>
    </location>
</feature>
<evidence type="ECO:0000256" key="1">
    <source>
        <dbReference type="ARBA" id="ARBA00004651"/>
    </source>
</evidence>
<comment type="subcellular location">
    <subcellularLocation>
        <location evidence="1 9">Cell membrane</location>
        <topology evidence="1 9">Multi-pass membrane protein</topology>
    </subcellularLocation>
</comment>
<keyword evidence="3 9" id="KW-0813">Transport</keyword>
<evidence type="ECO:0000256" key="9">
    <source>
        <dbReference type="RuleBase" id="RU362122"/>
    </source>
</evidence>
<dbReference type="GO" id="GO:0005304">
    <property type="term" value="F:L-valine transmembrane transporter activity"/>
    <property type="evidence" value="ECO:0007669"/>
    <property type="project" value="TreeGrafter"/>
</dbReference>
<gene>
    <name evidence="10" type="primary">brnQ</name>
    <name evidence="10" type="ORF">CPZ25_012810</name>
</gene>
<evidence type="ECO:0000256" key="7">
    <source>
        <dbReference type="ARBA" id="ARBA00022989"/>
    </source>
</evidence>
<dbReference type="PANTHER" id="PTHR30588:SF0">
    <property type="entry name" value="BRANCHED-CHAIN AMINO ACID PERMEASE BRNQ"/>
    <property type="match status" value="1"/>
</dbReference>
<dbReference type="GO" id="GO:0015818">
    <property type="term" value="P:isoleucine transport"/>
    <property type="evidence" value="ECO:0007669"/>
    <property type="project" value="TreeGrafter"/>
</dbReference>
<dbReference type="GO" id="GO:0015188">
    <property type="term" value="F:L-isoleucine transmembrane transporter activity"/>
    <property type="evidence" value="ECO:0007669"/>
    <property type="project" value="TreeGrafter"/>
</dbReference>
<dbReference type="EMBL" id="CP029487">
    <property type="protein sequence ID" value="QCT73658.1"/>
    <property type="molecule type" value="Genomic_DNA"/>
</dbReference>
<keyword evidence="7 9" id="KW-1133">Transmembrane helix</keyword>
<protein>
    <recommendedName>
        <fullName evidence="9">Branched-chain amino acid transport system carrier protein</fullName>
    </recommendedName>
</protein>
<comment type="similarity">
    <text evidence="2 9">Belongs to the branched chain amino acid transporter family.</text>
</comment>
<dbReference type="GO" id="GO:0005886">
    <property type="term" value="C:plasma membrane"/>
    <property type="evidence" value="ECO:0007669"/>
    <property type="project" value="UniProtKB-SubCell"/>
</dbReference>
<evidence type="ECO:0000256" key="5">
    <source>
        <dbReference type="ARBA" id="ARBA00022692"/>
    </source>
</evidence>
<reference evidence="10 11" key="1">
    <citation type="submission" date="2018-05" db="EMBL/GenBank/DDBJ databases">
        <title>Genome comparison of Eubacterium sp.</title>
        <authorList>
            <person name="Feng Y."/>
            <person name="Sanchez-Andrea I."/>
            <person name="Stams A.J.M."/>
            <person name="De Vos W.M."/>
        </authorList>
    </citation>
    <scope>NUCLEOTIDE SEQUENCE [LARGE SCALE GENOMIC DNA]</scope>
    <source>
        <strain evidence="10 11">YI</strain>
    </source>
</reference>
<keyword evidence="5 9" id="KW-0812">Transmembrane</keyword>